<dbReference type="VEuPathDB" id="TrichDB:TVAGG3_0514780"/>
<organism evidence="2 3">
    <name type="scientific">Trichomonas vaginalis (strain ATCC PRA-98 / G3)</name>
    <dbReference type="NCBI Taxonomy" id="412133"/>
    <lineage>
        <taxon>Eukaryota</taxon>
        <taxon>Metamonada</taxon>
        <taxon>Parabasalia</taxon>
        <taxon>Trichomonadida</taxon>
        <taxon>Trichomonadidae</taxon>
        <taxon>Trichomonas</taxon>
    </lineage>
</organism>
<evidence type="ECO:0000259" key="1">
    <source>
        <dbReference type="Pfam" id="PF04577"/>
    </source>
</evidence>
<dbReference type="Proteomes" id="UP000001542">
    <property type="component" value="Unassembled WGS sequence"/>
</dbReference>
<dbReference type="InParanoid" id="A2H4U0"/>
<keyword evidence="3" id="KW-1185">Reference proteome</keyword>
<reference evidence="2" key="2">
    <citation type="journal article" date="2007" name="Science">
        <title>Draft genome sequence of the sexually transmitted pathogen Trichomonas vaginalis.</title>
        <authorList>
            <person name="Carlton J.M."/>
            <person name="Hirt R.P."/>
            <person name="Silva J.C."/>
            <person name="Delcher A.L."/>
            <person name="Schatz M."/>
            <person name="Zhao Q."/>
            <person name="Wortman J.R."/>
            <person name="Bidwell S.L."/>
            <person name="Alsmark U.C.M."/>
            <person name="Besteiro S."/>
            <person name="Sicheritz-Ponten T."/>
            <person name="Noel C.J."/>
            <person name="Dacks J.B."/>
            <person name="Foster P.G."/>
            <person name="Simillion C."/>
            <person name="Van de Peer Y."/>
            <person name="Miranda-Saavedra D."/>
            <person name="Barton G.J."/>
            <person name="Westrop G.D."/>
            <person name="Mueller S."/>
            <person name="Dessi D."/>
            <person name="Fiori P.L."/>
            <person name="Ren Q."/>
            <person name="Paulsen I."/>
            <person name="Zhang H."/>
            <person name="Bastida-Corcuera F.D."/>
            <person name="Simoes-Barbosa A."/>
            <person name="Brown M.T."/>
            <person name="Hayes R.D."/>
            <person name="Mukherjee M."/>
            <person name="Okumura C.Y."/>
            <person name="Schneider R."/>
            <person name="Smith A.J."/>
            <person name="Vanacova S."/>
            <person name="Villalvazo M."/>
            <person name="Haas B.J."/>
            <person name="Pertea M."/>
            <person name="Feldblyum T.V."/>
            <person name="Utterback T.R."/>
            <person name="Shu C.L."/>
            <person name="Osoegawa K."/>
            <person name="de Jong P.J."/>
            <person name="Hrdy I."/>
            <person name="Horvathova L."/>
            <person name="Zubacova Z."/>
            <person name="Dolezal P."/>
            <person name="Malik S.B."/>
            <person name="Logsdon J.M. Jr."/>
            <person name="Henze K."/>
            <person name="Gupta A."/>
            <person name="Wang C.C."/>
            <person name="Dunne R.L."/>
            <person name="Upcroft J.A."/>
            <person name="Upcroft P."/>
            <person name="White O."/>
            <person name="Salzberg S.L."/>
            <person name="Tang P."/>
            <person name="Chiu C.-H."/>
            <person name="Lee Y.-S."/>
            <person name="Embley T.M."/>
            <person name="Coombs G.H."/>
            <person name="Mottram J.C."/>
            <person name="Tachezy J."/>
            <person name="Fraser-Liggett C.M."/>
            <person name="Johnson P.J."/>
        </authorList>
    </citation>
    <scope>NUCLEOTIDE SEQUENCE [LARGE SCALE GENOMIC DNA]</scope>
    <source>
        <strain evidence="2">G3</strain>
    </source>
</reference>
<dbReference type="VEuPathDB" id="TrichDB:TVAG_528700"/>
<dbReference type="GO" id="GO:0016757">
    <property type="term" value="F:glycosyltransferase activity"/>
    <property type="evidence" value="ECO:0007669"/>
    <property type="project" value="InterPro"/>
</dbReference>
<dbReference type="EMBL" id="DS126147">
    <property type="protein sequence ID" value="EAX75577.1"/>
    <property type="molecule type" value="Genomic_DNA"/>
</dbReference>
<sequence>MNRALSIRRHINNIKDLITAVRSNIKEVEFEEIEDRLGSIESYAKFYPSIKCVFLPTGSNAVKTIFMHPNTVVIIASNEMFDYAVVYSILSVHIKVIYFIHLYNHHDSFNVDIPLSIEAIKVGVETSITGHFPKPTPNISFIDYIH</sequence>
<accession>A2H4U0</accession>
<dbReference type="InterPro" id="IPR049625">
    <property type="entry name" value="Glyco_transf_61_cat"/>
</dbReference>
<protein>
    <recommendedName>
        <fullName evidence="1">Glycosyltransferase 61 catalytic domain-containing protein</fullName>
    </recommendedName>
</protein>
<evidence type="ECO:0000313" key="3">
    <source>
        <dbReference type="Proteomes" id="UP000001542"/>
    </source>
</evidence>
<feature type="domain" description="Glycosyltransferase 61 catalytic" evidence="1">
    <location>
        <begin position="1"/>
        <end position="74"/>
    </location>
</feature>
<reference evidence="2" key="1">
    <citation type="submission" date="2006-10" db="EMBL/GenBank/DDBJ databases">
        <authorList>
            <person name="Amadeo P."/>
            <person name="Zhao Q."/>
            <person name="Wortman J."/>
            <person name="Fraser-Liggett C."/>
            <person name="Carlton J."/>
        </authorList>
    </citation>
    <scope>NUCLEOTIDE SEQUENCE</scope>
    <source>
        <strain evidence="2">G3</strain>
    </source>
</reference>
<dbReference type="Pfam" id="PF04577">
    <property type="entry name" value="Glyco_transf_61"/>
    <property type="match status" value="1"/>
</dbReference>
<dbReference type="AlphaFoldDB" id="A2H4U0"/>
<evidence type="ECO:0000313" key="2">
    <source>
        <dbReference type="EMBL" id="EAX75577.1"/>
    </source>
</evidence>
<name>A2H4U0_TRIV3</name>
<proteinExistence type="predicted"/>
<gene>
    <name evidence="2" type="ORF">TVAG_528700</name>
</gene>